<feature type="region of interest" description="Disordered" evidence="1">
    <location>
        <begin position="1"/>
        <end position="237"/>
    </location>
</feature>
<dbReference type="Pfam" id="PF17104">
    <property type="entry name" value="YBL010C_LAA2"/>
    <property type="match status" value="1"/>
</dbReference>
<feature type="region of interest" description="Disordered" evidence="1">
    <location>
        <begin position="309"/>
        <end position="332"/>
    </location>
</feature>
<feature type="region of interest" description="Disordered" evidence="1">
    <location>
        <begin position="480"/>
        <end position="502"/>
    </location>
</feature>
<accession>A0A9P6UHG0</accession>
<evidence type="ECO:0000313" key="3">
    <source>
        <dbReference type="Proteomes" id="UP000823405"/>
    </source>
</evidence>
<feature type="compositionally biased region" description="Basic residues" evidence="1">
    <location>
        <begin position="488"/>
        <end position="502"/>
    </location>
</feature>
<feature type="compositionally biased region" description="Low complexity" evidence="1">
    <location>
        <begin position="87"/>
        <end position="100"/>
    </location>
</feature>
<sequence length="502" mass="53052">MDEHKDEPTGSSTPADSHSPTPAPKSPSEDLMGLEFDTTSTPTSTTPTPPPVTAETGAESDGDTTRKQEADPISTTIDGDDDGFGDFGTTSVAPATTTGDNADDDDDDDDGFGDFGTADSQNVFSGTSRAAAGAGNDDDDDDGFGDFGTAPTASADDDPFAGAADDDGFGDFGQVQAAGDDDFGDFNDFGDDGFQNSDDFGDFGGSGDANGDDNAFGASSSEPIQPDVSAPAPPPEPVIPVETAPDFNAVNSRQVENYVLDKLSALYPYDDSETETAAGKELLNTDLDSLDVTSVLSTQELWTSLCESSFQGGNQHSSGSNRSSVQSKSTLSTVDSSAAPQFQWKYSTLRKEYYASLGLVVMKEQNPALALASTVPHSVNSPSASRSKVSSPLIMGSETIAERKPLDLAATAAYCQFTRESLGGYSGEEMKDIIARLTDLTRQASDELTYWLDQREQMIMDNERYNEMIASLVGRAAKLKDAESKQKTNAKRGITRNSFHLK</sequence>
<protein>
    <submittedName>
        <fullName evidence="2">Uncharacterized protein</fullName>
    </submittedName>
</protein>
<name>A0A9P6UHG0_9FUNG</name>
<proteinExistence type="predicted"/>
<feature type="compositionally biased region" description="Acidic residues" evidence="1">
    <location>
        <begin position="101"/>
        <end position="112"/>
    </location>
</feature>
<feature type="compositionally biased region" description="Acidic residues" evidence="1">
    <location>
        <begin position="179"/>
        <end position="191"/>
    </location>
</feature>
<comment type="caution">
    <text evidence="2">The sequence shown here is derived from an EMBL/GenBank/DDBJ whole genome shotgun (WGS) entry which is preliminary data.</text>
</comment>
<reference evidence="2" key="1">
    <citation type="journal article" date="2020" name="Fungal Divers.">
        <title>Resolving the Mortierellaceae phylogeny through synthesis of multi-gene phylogenetics and phylogenomics.</title>
        <authorList>
            <person name="Vandepol N."/>
            <person name="Liber J."/>
            <person name="Desiro A."/>
            <person name="Na H."/>
            <person name="Kennedy M."/>
            <person name="Barry K."/>
            <person name="Grigoriev I.V."/>
            <person name="Miller A.N."/>
            <person name="O'Donnell K."/>
            <person name="Stajich J.E."/>
            <person name="Bonito G."/>
        </authorList>
    </citation>
    <scope>NUCLEOTIDE SEQUENCE</scope>
    <source>
        <strain evidence="2">NVP60</strain>
    </source>
</reference>
<feature type="compositionally biased region" description="Low complexity" evidence="1">
    <location>
        <begin position="212"/>
        <end position="230"/>
    </location>
</feature>
<dbReference type="AlphaFoldDB" id="A0A9P6UHG0"/>
<evidence type="ECO:0000313" key="2">
    <source>
        <dbReference type="EMBL" id="KAG0299933.1"/>
    </source>
</evidence>
<evidence type="ECO:0000256" key="1">
    <source>
        <dbReference type="SAM" id="MobiDB-lite"/>
    </source>
</evidence>
<dbReference type="InterPro" id="IPR031355">
    <property type="entry name" value="YBL010C/LAA2-like"/>
</dbReference>
<dbReference type="EMBL" id="JAAAIN010001816">
    <property type="protein sequence ID" value="KAG0299933.1"/>
    <property type="molecule type" value="Genomic_DNA"/>
</dbReference>
<dbReference type="OrthoDB" id="5378975at2759"/>
<dbReference type="Proteomes" id="UP000823405">
    <property type="component" value="Unassembled WGS sequence"/>
</dbReference>
<dbReference type="PANTHER" id="PTHR38698">
    <property type="entry name" value="EXPRESSED PROTEIN"/>
    <property type="match status" value="1"/>
</dbReference>
<organism evidence="2 3">
    <name type="scientific">Linnemannia gamsii</name>
    <dbReference type="NCBI Taxonomy" id="64522"/>
    <lineage>
        <taxon>Eukaryota</taxon>
        <taxon>Fungi</taxon>
        <taxon>Fungi incertae sedis</taxon>
        <taxon>Mucoromycota</taxon>
        <taxon>Mortierellomycotina</taxon>
        <taxon>Mortierellomycetes</taxon>
        <taxon>Mortierellales</taxon>
        <taxon>Mortierellaceae</taxon>
        <taxon>Linnemannia</taxon>
    </lineage>
</organism>
<keyword evidence="3" id="KW-1185">Reference proteome</keyword>
<gene>
    <name evidence="2" type="ORF">BGZ97_003469</name>
</gene>
<feature type="compositionally biased region" description="Polar residues" evidence="1">
    <location>
        <begin position="9"/>
        <end position="20"/>
    </location>
</feature>
<feature type="compositionally biased region" description="Acidic residues" evidence="1">
    <location>
        <begin position="155"/>
        <end position="169"/>
    </location>
</feature>
<dbReference type="PANTHER" id="PTHR38698:SF1">
    <property type="entry name" value="FUNGAL PROTEIN"/>
    <property type="match status" value="1"/>
</dbReference>